<evidence type="ECO:0000256" key="2">
    <source>
        <dbReference type="ARBA" id="ARBA00022714"/>
    </source>
</evidence>
<dbReference type="GO" id="GO:0016705">
    <property type="term" value="F:oxidoreductase activity, acting on paired donors, with incorporation or reduction of molecular oxygen"/>
    <property type="evidence" value="ECO:0007669"/>
    <property type="project" value="UniProtKB-ARBA"/>
</dbReference>
<dbReference type="EMBL" id="SOCE01000001">
    <property type="protein sequence ID" value="TDU91474.1"/>
    <property type="molecule type" value="Genomic_DNA"/>
</dbReference>
<dbReference type="SUPFAM" id="SSF50022">
    <property type="entry name" value="ISP domain"/>
    <property type="match status" value="1"/>
</dbReference>
<keyword evidence="5" id="KW-0408">Iron</keyword>
<dbReference type="RefSeq" id="WP_133981213.1">
    <property type="nucleotide sequence ID" value="NZ_SOCE01000001.1"/>
</dbReference>
<organism evidence="8 9">
    <name type="scientific">Kribbella voronezhensis</name>
    <dbReference type="NCBI Taxonomy" id="2512212"/>
    <lineage>
        <taxon>Bacteria</taxon>
        <taxon>Bacillati</taxon>
        <taxon>Actinomycetota</taxon>
        <taxon>Actinomycetes</taxon>
        <taxon>Propionibacteriales</taxon>
        <taxon>Kribbellaceae</taxon>
        <taxon>Kribbella</taxon>
    </lineage>
</organism>
<keyword evidence="2" id="KW-0001">2Fe-2S</keyword>
<comment type="cofactor">
    <cofactor evidence="1">
        <name>Fe cation</name>
        <dbReference type="ChEBI" id="CHEBI:24875"/>
    </cofactor>
</comment>
<gene>
    <name evidence="8" type="ORF">EV138_5080</name>
</gene>
<dbReference type="GO" id="GO:0004497">
    <property type="term" value="F:monooxygenase activity"/>
    <property type="evidence" value="ECO:0007669"/>
    <property type="project" value="UniProtKB-ARBA"/>
</dbReference>
<evidence type="ECO:0000259" key="7">
    <source>
        <dbReference type="PROSITE" id="PS51296"/>
    </source>
</evidence>
<dbReference type="InterPro" id="IPR015879">
    <property type="entry name" value="Ring_hydroxy_dOase_asu_C_dom"/>
</dbReference>
<dbReference type="PANTHER" id="PTHR43756:SF5">
    <property type="entry name" value="CHOLINE MONOOXYGENASE, CHLOROPLASTIC"/>
    <property type="match status" value="1"/>
</dbReference>
<keyword evidence="4" id="KW-0560">Oxidoreductase</keyword>
<evidence type="ECO:0000256" key="6">
    <source>
        <dbReference type="ARBA" id="ARBA00023014"/>
    </source>
</evidence>
<protein>
    <submittedName>
        <fullName evidence="8">Rieske 2Fe-2S family protein</fullName>
    </submittedName>
</protein>
<dbReference type="AlphaFoldDB" id="A0A4R7TGW5"/>
<dbReference type="InterPro" id="IPR001663">
    <property type="entry name" value="Rng_hydr_dOase-A"/>
</dbReference>
<dbReference type="Gene3D" id="2.102.10.10">
    <property type="entry name" value="Rieske [2Fe-2S] iron-sulphur domain"/>
    <property type="match status" value="1"/>
</dbReference>
<keyword evidence="6" id="KW-0411">Iron-sulfur</keyword>
<dbReference type="OrthoDB" id="5243643at2"/>
<dbReference type="CDD" id="cd08884">
    <property type="entry name" value="RHO_alpha_C_GbcA-like"/>
    <property type="match status" value="1"/>
</dbReference>
<dbReference type="PRINTS" id="PR00090">
    <property type="entry name" value="RNGDIOXGNASE"/>
</dbReference>
<evidence type="ECO:0000256" key="4">
    <source>
        <dbReference type="ARBA" id="ARBA00023002"/>
    </source>
</evidence>
<dbReference type="GO" id="GO:0051537">
    <property type="term" value="F:2 iron, 2 sulfur cluster binding"/>
    <property type="evidence" value="ECO:0007669"/>
    <property type="project" value="UniProtKB-KW"/>
</dbReference>
<name>A0A4R7TGW5_9ACTN</name>
<evidence type="ECO:0000313" key="9">
    <source>
        <dbReference type="Proteomes" id="UP000295151"/>
    </source>
</evidence>
<dbReference type="InterPro" id="IPR036922">
    <property type="entry name" value="Rieske_2Fe-2S_sf"/>
</dbReference>
<dbReference type="InterPro" id="IPR017941">
    <property type="entry name" value="Rieske_2Fe-2S"/>
</dbReference>
<feature type="domain" description="Rieske" evidence="7">
    <location>
        <begin position="47"/>
        <end position="152"/>
    </location>
</feature>
<accession>A0A4R7TGW5</accession>
<dbReference type="PROSITE" id="PS51296">
    <property type="entry name" value="RIESKE"/>
    <property type="match status" value="1"/>
</dbReference>
<dbReference type="Pfam" id="PF00848">
    <property type="entry name" value="Ring_hydroxyl_A"/>
    <property type="match status" value="1"/>
</dbReference>
<evidence type="ECO:0000256" key="3">
    <source>
        <dbReference type="ARBA" id="ARBA00022723"/>
    </source>
</evidence>
<evidence type="ECO:0000256" key="1">
    <source>
        <dbReference type="ARBA" id="ARBA00001962"/>
    </source>
</evidence>
<dbReference type="Gene3D" id="3.90.380.10">
    <property type="entry name" value="Naphthalene 1,2-dioxygenase Alpha Subunit, Chain A, domain 1"/>
    <property type="match status" value="2"/>
</dbReference>
<dbReference type="GO" id="GO:0005506">
    <property type="term" value="F:iron ion binding"/>
    <property type="evidence" value="ECO:0007669"/>
    <property type="project" value="InterPro"/>
</dbReference>
<keyword evidence="3" id="KW-0479">Metal-binding</keyword>
<evidence type="ECO:0000313" key="8">
    <source>
        <dbReference type="EMBL" id="TDU91474.1"/>
    </source>
</evidence>
<dbReference type="CDD" id="cd03469">
    <property type="entry name" value="Rieske_RO_Alpha_N"/>
    <property type="match status" value="1"/>
</dbReference>
<dbReference type="PANTHER" id="PTHR43756">
    <property type="entry name" value="CHOLINE MONOOXYGENASE, CHLOROPLASTIC"/>
    <property type="match status" value="1"/>
</dbReference>
<sequence length="371" mass="40930">MANAPVDPVALAATLRPHGESVMLPQAAYTDPAVLAWERRNFFAAHWTCLGRVDELAAGTTHRATVVGDVQVLLTFGDRPRAFANTCRHRGHELLQQGESGRHQAVVCPYHGWSYELGGAVKAAPRMGESFDPTPYNLVELPSEVWQGWYFVNALGTAPAFAEHLGGITSLVAPYRPEQLTLKARHSYEVASNWKTIVENYHECYHCPLIHPELCKVSPPNSGDNWNLPGAWVGGLMDLRPGVETMSLDGRSLGIPLPGVDPRTVNYLGLFPNLLISLHPDYVMTHRLEPRAPGLTGIECSWYFPAEVTDPSYAVEFWDVTNREDWAACESVQRGAESPHFRPGPLAPAEDAVYQWVTMIARGYLGKSLAP</sequence>
<evidence type="ECO:0000256" key="5">
    <source>
        <dbReference type="ARBA" id="ARBA00023004"/>
    </source>
</evidence>
<dbReference type="Pfam" id="PF00355">
    <property type="entry name" value="Rieske"/>
    <property type="match status" value="1"/>
</dbReference>
<reference evidence="8 9" key="1">
    <citation type="submission" date="2019-03" db="EMBL/GenBank/DDBJ databases">
        <title>Genomic Encyclopedia of Type Strains, Phase III (KMG-III): the genomes of soil and plant-associated and newly described type strains.</title>
        <authorList>
            <person name="Whitman W."/>
        </authorList>
    </citation>
    <scope>NUCLEOTIDE SEQUENCE [LARGE SCALE GENOMIC DNA]</scope>
    <source>
        <strain evidence="8 9">VKM Ac-2575</strain>
    </source>
</reference>
<keyword evidence="9" id="KW-1185">Reference proteome</keyword>
<dbReference type="Proteomes" id="UP000295151">
    <property type="component" value="Unassembled WGS sequence"/>
</dbReference>
<comment type="caution">
    <text evidence="8">The sequence shown here is derived from an EMBL/GenBank/DDBJ whole genome shotgun (WGS) entry which is preliminary data.</text>
</comment>
<dbReference type="SUPFAM" id="SSF55961">
    <property type="entry name" value="Bet v1-like"/>
    <property type="match status" value="1"/>
</dbReference>
<proteinExistence type="predicted"/>